<dbReference type="Gene3D" id="1.20.120.220">
    <property type="entry name" value="ATP synthase, F0 complex, subunit A"/>
    <property type="match status" value="1"/>
</dbReference>
<dbReference type="PANTHER" id="PTHR11410:SF0">
    <property type="entry name" value="ATP SYNTHASE SUBUNIT A"/>
    <property type="match status" value="1"/>
</dbReference>
<dbReference type="InterPro" id="IPR035908">
    <property type="entry name" value="F0_ATP_A_sf"/>
</dbReference>
<keyword evidence="5 11" id="KW-0812">Transmembrane</keyword>
<evidence type="ECO:0000313" key="14">
    <source>
        <dbReference type="Proteomes" id="UP000295351"/>
    </source>
</evidence>
<feature type="transmembrane region" description="Helical" evidence="11">
    <location>
        <begin position="143"/>
        <end position="166"/>
    </location>
</feature>
<dbReference type="GO" id="GO:0045259">
    <property type="term" value="C:proton-transporting ATP synthase complex"/>
    <property type="evidence" value="ECO:0007669"/>
    <property type="project" value="UniProtKB-KW"/>
</dbReference>
<dbReference type="Proteomes" id="UP000295351">
    <property type="component" value="Unassembled WGS sequence"/>
</dbReference>
<reference evidence="13 14" key="1">
    <citation type="submission" date="2019-03" db="EMBL/GenBank/DDBJ databases">
        <title>Genomic Encyclopedia of Type Strains, Phase IV (KMG-IV): sequencing the most valuable type-strain genomes for metagenomic binning, comparative biology and taxonomic classification.</title>
        <authorList>
            <person name="Goeker M."/>
        </authorList>
    </citation>
    <scope>NUCLEOTIDE SEQUENCE [LARGE SCALE GENOMIC DNA]</scope>
    <source>
        <strain evidence="13 14">DSM 18401</strain>
    </source>
</reference>
<evidence type="ECO:0000256" key="4">
    <source>
        <dbReference type="ARBA" id="ARBA00022547"/>
    </source>
</evidence>
<dbReference type="InterPro" id="IPR023011">
    <property type="entry name" value="ATP_synth_F0_asu_AS"/>
</dbReference>
<evidence type="ECO:0000256" key="7">
    <source>
        <dbReference type="ARBA" id="ARBA00022989"/>
    </source>
</evidence>
<dbReference type="EMBL" id="SLVX01000006">
    <property type="protein sequence ID" value="TCN45686.1"/>
    <property type="molecule type" value="Genomic_DNA"/>
</dbReference>
<dbReference type="AlphaFoldDB" id="A0A4R2CWY5"/>
<keyword evidence="3 11" id="KW-0813">Transport</keyword>
<accession>A0A4R2CWY5</accession>
<dbReference type="CDD" id="cd00310">
    <property type="entry name" value="ATP-synt_Fo_a_6"/>
    <property type="match status" value="1"/>
</dbReference>
<keyword evidence="11" id="KW-1003">Cell membrane</keyword>
<evidence type="ECO:0000313" key="13">
    <source>
        <dbReference type="EMBL" id="TCN45686.1"/>
    </source>
</evidence>
<evidence type="ECO:0000256" key="12">
    <source>
        <dbReference type="RuleBase" id="RU000483"/>
    </source>
</evidence>
<dbReference type="PROSITE" id="PS00449">
    <property type="entry name" value="ATPASE_A"/>
    <property type="match status" value="1"/>
</dbReference>
<comment type="subcellular location">
    <subcellularLocation>
        <location evidence="11 12">Cell membrane</location>
        <topology evidence="11 12">Multi-pass membrane protein</topology>
    </subcellularLocation>
    <subcellularLocation>
        <location evidence="1">Membrane</location>
        <topology evidence="1">Multi-pass membrane protein</topology>
    </subcellularLocation>
</comment>
<dbReference type="NCBIfam" id="TIGR01131">
    <property type="entry name" value="ATP_synt_6_or_A"/>
    <property type="match status" value="1"/>
</dbReference>
<gene>
    <name evidence="11" type="primary">atpB</name>
    <name evidence="13" type="ORF">EV665_106163</name>
</gene>
<feature type="transmembrane region" description="Helical" evidence="11">
    <location>
        <begin position="29"/>
        <end position="48"/>
    </location>
</feature>
<dbReference type="NCBIfam" id="NF004482">
    <property type="entry name" value="PRK05815.2-4"/>
    <property type="match status" value="1"/>
</dbReference>
<comment type="function">
    <text evidence="11 12">Key component of the proton channel; it plays a direct role in the translocation of protons across the membrane.</text>
</comment>
<proteinExistence type="inferred from homology"/>
<feature type="transmembrane region" description="Helical" evidence="11">
    <location>
        <begin position="197"/>
        <end position="217"/>
    </location>
</feature>
<keyword evidence="9 11" id="KW-0472">Membrane</keyword>
<evidence type="ECO:0000256" key="5">
    <source>
        <dbReference type="ARBA" id="ARBA00022692"/>
    </source>
</evidence>
<evidence type="ECO:0000256" key="8">
    <source>
        <dbReference type="ARBA" id="ARBA00023065"/>
    </source>
</evidence>
<dbReference type="Pfam" id="PF00119">
    <property type="entry name" value="ATP-synt_A"/>
    <property type="match status" value="1"/>
</dbReference>
<dbReference type="FunFam" id="1.20.120.220:FF:000003">
    <property type="entry name" value="ATP synthase subunit a"/>
    <property type="match status" value="1"/>
</dbReference>
<keyword evidence="7 11" id="KW-1133">Transmembrane helix</keyword>
<feature type="transmembrane region" description="Helical" evidence="11">
    <location>
        <begin position="223"/>
        <end position="241"/>
    </location>
</feature>
<evidence type="ECO:0000256" key="1">
    <source>
        <dbReference type="ARBA" id="ARBA00004141"/>
    </source>
</evidence>
<evidence type="ECO:0000256" key="11">
    <source>
        <dbReference type="HAMAP-Rule" id="MF_01393"/>
    </source>
</evidence>
<dbReference type="InterPro" id="IPR000568">
    <property type="entry name" value="ATP_synth_F0_asu"/>
</dbReference>
<evidence type="ECO:0000256" key="9">
    <source>
        <dbReference type="ARBA" id="ARBA00023136"/>
    </source>
</evidence>
<comment type="similarity">
    <text evidence="2 11 12">Belongs to the ATPase A chain family.</text>
</comment>
<name>A0A4R2CWY5_SHIGR</name>
<organism evidence="13 14">
    <name type="scientific">Shinella granuli</name>
    <dbReference type="NCBI Taxonomy" id="323621"/>
    <lineage>
        <taxon>Bacteria</taxon>
        <taxon>Pseudomonadati</taxon>
        <taxon>Pseudomonadota</taxon>
        <taxon>Alphaproteobacteria</taxon>
        <taxon>Hyphomicrobiales</taxon>
        <taxon>Rhizobiaceae</taxon>
        <taxon>Shinella</taxon>
    </lineage>
</organism>
<feature type="transmembrane region" description="Helical" evidence="11">
    <location>
        <begin position="114"/>
        <end position="134"/>
    </location>
</feature>
<evidence type="ECO:0000256" key="10">
    <source>
        <dbReference type="ARBA" id="ARBA00023310"/>
    </source>
</evidence>
<keyword evidence="8 11" id="KW-0406">Ion transport</keyword>
<dbReference type="RefSeq" id="WP_064329231.1">
    <property type="nucleotide sequence ID" value="NZ_BAABEI010000012.1"/>
</dbReference>
<evidence type="ECO:0000256" key="6">
    <source>
        <dbReference type="ARBA" id="ARBA00022781"/>
    </source>
</evidence>
<dbReference type="SUPFAM" id="SSF81336">
    <property type="entry name" value="F1F0 ATP synthase subunit A"/>
    <property type="match status" value="1"/>
</dbReference>
<keyword evidence="14" id="KW-1185">Reference proteome</keyword>
<evidence type="ECO:0000256" key="2">
    <source>
        <dbReference type="ARBA" id="ARBA00006810"/>
    </source>
</evidence>
<protein>
    <recommendedName>
        <fullName evidence="11 12">ATP synthase subunit a</fullName>
    </recommendedName>
    <alternativeName>
        <fullName evidence="11">ATP synthase F0 sector subunit a</fullName>
    </alternativeName>
    <alternativeName>
        <fullName evidence="11">F-ATPase subunit 6</fullName>
    </alternativeName>
</protein>
<keyword evidence="10 11" id="KW-0066">ATP synthesis</keyword>
<feature type="transmembrane region" description="Helical" evidence="11">
    <location>
        <begin position="84"/>
        <end position="108"/>
    </location>
</feature>
<dbReference type="HAMAP" id="MF_01393">
    <property type="entry name" value="ATP_synth_a_bact"/>
    <property type="match status" value="1"/>
</dbReference>
<dbReference type="InterPro" id="IPR045083">
    <property type="entry name" value="ATP_synth_F0_asu_bact/mt"/>
</dbReference>
<dbReference type="GO" id="GO:0005886">
    <property type="term" value="C:plasma membrane"/>
    <property type="evidence" value="ECO:0007669"/>
    <property type="project" value="UniProtKB-SubCell"/>
</dbReference>
<dbReference type="GO" id="GO:0046933">
    <property type="term" value="F:proton-transporting ATP synthase activity, rotational mechanism"/>
    <property type="evidence" value="ECO:0007669"/>
    <property type="project" value="UniProtKB-UniRule"/>
</dbReference>
<keyword evidence="4 11" id="KW-0138">CF(0)</keyword>
<keyword evidence="6 11" id="KW-0375">Hydrogen ion transport</keyword>
<sequence>MANDPTHQFLVNKIVPIEIGGIDFSFTNASLFMVATVAAAAGFLYFTTGQRGLVPSRMQSVSEMSYEFIASMLREGAGSHGMKFFPLVFSLFMFVLTANLLGMVPYFFTVTSQIIVTFALAILVIGTVIVYGFYKHGFGFLKLFVPSGVPGALLPLVVSIEVISFLSRPISLSIRLFANMLAGHITLKVFAGFVTSLSALGALGVAGAILPLLMTVALTGLEFLVSFLQAYVFAVLTCMYLNDAVHPGGH</sequence>
<evidence type="ECO:0000256" key="3">
    <source>
        <dbReference type="ARBA" id="ARBA00022448"/>
    </source>
</evidence>
<dbReference type="PANTHER" id="PTHR11410">
    <property type="entry name" value="ATP SYNTHASE SUBUNIT A"/>
    <property type="match status" value="1"/>
</dbReference>
<comment type="caution">
    <text evidence="13">The sequence shown here is derived from an EMBL/GenBank/DDBJ whole genome shotgun (WGS) entry which is preliminary data.</text>
</comment>
<dbReference type="PRINTS" id="PR00123">
    <property type="entry name" value="ATPASEA"/>
</dbReference>